<keyword evidence="5 7" id="KW-1133">Transmembrane helix</keyword>
<feature type="transmembrane region" description="Helical" evidence="7">
    <location>
        <begin position="373"/>
        <end position="392"/>
    </location>
</feature>
<keyword evidence="3" id="KW-1003">Cell membrane</keyword>
<feature type="transmembrane region" description="Helical" evidence="7">
    <location>
        <begin position="324"/>
        <end position="353"/>
    </location>
</feature>
<evidence type="ECO:0000256" key="5">
    <source>
        <dbReference type="ARBA" id="ARBA00022989"/>
    </source>
</evidence>
<evidence type="ECO:0000256" key="7">
    <source>
        <dbReference type="SAM" id="Phobius"/>
    </source>
</evidence>
<dbReference type="PANTHER" id="PTHR30489:SF0">
    <property type="entry name" value="LIPOPROTEIN-RELEASING SYSTEM TRANSMEMBRANE PROTEIN LOLE"/>
    <property type="match status" value="1"/>
</dbReference>
<organism evidence="9 10">
    <name type="scientific">Azomonas agilis</name>
    <dbReference type="NCBI Taxonomy" id="116849"/>
    <lineage>
        <taxon>Bacteria</taxon>
        <taxon>Pseudomonadati</taxon>
        <taxon>Pseudomonadota</taxon>
        <taxon>Gammaproteobacteria</taxon>
        <taxon>Pseudomonadales</taxon>
        <taxon>Pseudomonadaceae</taxon>
        <taxon>Azomonas</taxon>
    </lineage>
</organism>
<feature type="transmembrane region" description="Helical" evidence="7">
    <location>
        <begin position="27"/>
        <end position="48"/>
    </location>
</feature>
<dbReference type="EMBL" id="VLKG01000001">
    <property type="protein sequence ID" value="TWH77155.1"/>
    <property type="molecule type" value="Genomic_DNA"/>
</dbReference>
<dbReference type="GO" id="GO:0098797">
    <property type="term" value="C:plasma membrane protein complex"/>
    <property type="evidence" value="ECO:0007669"/>
    <property type="project" value="TreeGrafter"/>
</dbReference>
<dbReference type="InterPro" id="IPR051447">
    <property type="entry name" value="Lipoprotein-release_system"/>
</dbReference>
<proteinExistence type="inferred from homology"/>
<dbReference type="PANTHER" id="PTHR30489">
    <property type="entry name" value="LIPOPROTEIN-RELEASING SYSTEM TRANSMEMBRANE PROTEIN LOLE"/>
    <property type="match status" value="1"/>
</dbReference>
<evidence type="ECO:0000256" key="1">
    <source>
        <dbReference type="ARBA" id="ARBA00004651"/>
    </source>
</evidence>
<keyword evidence="4 7" id="KW-0812">Transmembrane</keyword>
<gene>
    <name evidence="9" type="ORF">LX59_00058</name>
</gene>
<evidence type="ECO:0000313" key="9">
    <source>
        <dbReference type="EMBL" id="TWH77155.1"/>
    </source>
</evidence>
<evidence type="ECO:0000256" key="2">
    <source>
        <dbReference type="ARBA" id="ARBA00005236"/>
    </source>
</evidence>
<evidence type="ECO:0000256" key="4">
    <source>
        <dbReference type="ARBA" id="ARBA00022692"/>
    </source>
</evidence>
<dbReference type="Pfam" id="PF02687">
    <property type="entry name" value="FtsX"/>
    <property type="match status" value="1"/>
</dbReference>
<name>A0A562J2X6_9GAMM</name>
<evidence type="ECO:0000259" key="8">
    <source>
        <dbReference type="Pfam" id="PF02687"/>
    </source>
</evidence>
<feature type="domain" description="ABC3 transporter permease C-terminal" evidence="8">
    <location>
        <begin position="282"/>
        <end position="402"/>
    </location>
</feature>
<keyword evidence="6 7" id="KW-0472">Membrane</keyword>
<feature type="transmembrane region" description="Helical" evidence="7">
    <location>
        <begin position="275"/>
        <end position="303"/>
    </location>
</feature>
<keyword evidence="10" id="KW-1185">Reference proteome</keyword>
<protein>
    <submittedName>
        <fullName evidence="9">Putative ABC transport system permease protein</fullName>
    </submittedName>
</protein>
<comment type="subcellular location">
    <subcellularLocation>
        <location evidence="1">Cell membrane</location>
        <topology evidence="1">Multi-pass membrane protein</topology>
    </subcellularLocation>
</comment>
<dbReference type="GO" id="GO:0044874">
    <property type="term" value="P:lipoprotein localization to outer membrane"/>
    <property type="evidence" value="ECO:0007669"/>
    <property type="project" value="TreeGrafter"/>
</dbReference>
<evidence type="ECO:0000256" key="6">
    <source>
        <dbReference type="ARBA" id="ARBA00023136"/>
    </source>
</evidence>
<comment type="caution">
    <text evidence="9">The sequence shown here is derived from an EMBL/GenBank/DDBJ whole genome shotgun (WGS) entry which is preliminary data.</text>
</comment>
<dbReference type="Proteomes" id="UP000319627">
    <property type="component" value="Unassembled WGS sequence"/>
</dbReference>
<dbReference type="InterPro" id="IPR003838">
    <property type="entry name" value="ABC3_permease_C"/>
</dbReference>
<dbReference type="AlphaFoldDB" id="A0A562J2X6"/>
<accession>A0A562J2X6</accession>
<comment type="similarity">
    <text evidence="2">Belongs to the ABC-4 integral membrane protein family. LolC/E subfamily.</text>
</comment>
<evidence type="ECO:0000313" key="10">
    <source>
        <dbReference type="Proteomes" id="UP000319627"/>
    </source>
</evidence>
<evidence type="ECO:0000256" key="3">
    <source>
        <dbReference type="ARBA" id="ARBA00022475"/>
    </source>
</evidence>
<reference evidence="9 10" key="1">
    <citation type="submission" date="2019-07" db="EMBL/GenBank/DDBJ databases">
        <title>Genomic Encyclopedia of Type Strains, Phase I: the one thousand microbial genomes (KMG-I) project.</title>
        <authorList>
            <person name="Kyrpides N."/>
        </authorList>
    </citation>
    <scope>NUCLEOTIDE SEQUENCE [LARGE SCALE GENOMIC DNA]</scope>
    <source>
        <strain evidence="9 10">DSM 375</strain>
    </source>
</reference>
<sequence>MSPVNARPGMGLLTDLALRDLWHDRKLSLCIVASLVAVIAPLLLLFGLKYGVVSQLRDALLKDSYTLEVRMLGNGQLSQAWLNELAAQPGAAFVVPLTRSLNTQADLVWDSQRFVANAEMIPSAVGDPLLGTVPPPTQANQVVLSASAAQKLGVQKGSTFKLVVMRQLSGQHERGQLEVEVIGILPPEAFSRPAALVHLDLLLAMEDFRDGFRVPMLGLETGTLRPDTPRQYARARLYAKDLDQVSVLADWLSARQIESSTKLREIESVKAINRVLGLIFAVIAWTAAIGCAASLMGAFLANIERKRRDLALLQLLGFRRSAMGCYIMLQALLLTALAFALGYGLYAVGSWIFNQSLAVSLSDTAFVCRLEPVHLALALGSTLALAALVAALGSWRALQIQPAETLRDV</sequence>